<gene>
    <name evidence="1" type="ORF">DCAF_LOCUS15424</name>
</gene>
<sequence>MDQIGELQKWNWWSSSMEIEMLHWCFVVCSPLPGISGSESRRIEAVSSQDIKVRPSMEDDWAHLNEVDNQVGKQINQMEFHILS</sequence>
<protein>
    <submittedName>
        <fullName evidence="1">Uncharacterized protein</fullName>
    </submittedName>
</protein>
<dbReference type="AlphaFoldDB" id="A0AAV1RVQ8"/>
<proteinExistence type="predicted"/>
<keyword evidence="2" id="KW-1185">Reference proteome</keyword>
<reference evidence="1 2" key="1">
    <citation type="submission" date="2024-01" db="EMBL/GenBank/DDBJ databases">
        <authorList>
            <person name="Waweru B."/>
        </authorList>
    </citation>
    <scope>NUCLEOTIDE SEQUENCE [LARGE SCALE GENOMIC DNA]</scope>
</reference>
<comment type="caution">
    <text evidence="1">The sequence shown here is derived from an EMBL/GenBank/DDBJ whole genome shotgun (WGS) entry which is preliminary data.</text>
</comment>
<accession>A0AAV1RVQ8</accession>
<organism evidence="1 2">
    <name type="scientific">Dovyalis caffra</name>
    <dbReference type="NCBI Taxonomy" id="77055"/>
    <lineage>
        <taxon>Eukaryota</taxon>
        <taxon>Viridiplantae</taxon>
        <taxon>Streptophyta</taxon>
        <taxon>Embryophyta</taxon>
        <taxon>Tracheophyta</taxon>
        <taxon>Spermatophyta</taxon>
        <taxon>Magnoliopsida</taxon>
        <taxon>eudicotyledons</taxon>
        <taxon>Gunneridae</taxon>
        <taxon>Pentapetalae</taxon>
        <taxon>rosids</taxon>
        <taxon>fabids</taxon>
        <taxon>Malpighiales</taxon>
        <taxon>Salicaceae</taxon>
        <taxon>Flacourtieae</taxon>
        <taxon>Dovyalis</taxon>
    </lineage>
</organism>
<name>A0AAV1RVQ8_9ROSI</name>
<evidence type="ECO:0000313" key="1">
    <source>
        <dbReference type="EMBL" id="CAK7340342.1"/>
    </source>
</evidence>
<dbReference type="EMBL" id="CAWUPB010001159">
    <property type="protein sequence ID" value="CAK7340342.1"/>
    <property type="molecule type" value="Genomic_DNA"/>
</dbReference>
<evidence type="ECO:0000313" key="2">
    <source>
        <dbReference type="Proteomes" id="UP001314170"/>
    </source>
</evidence>
<dbReference type="Proteomes" id="UP001314170">
    <property type="component" value="Unassembled WGS sequence"/>
</dbReference>